<proteinExistence type="predicted"/>
<keyword evidence="1" id="KW-0812">Transmembrane</keyword>
<feature type="transmembrane region" description="Helical" evidence="1">
    <location>
        <begin position="86"/>
        <end position="107"/>
    </location>
</feature>
<sequence>MAYESAKIAIKAEAIATAGEISAAGGKRTLRIDNHLIQDTTTAQSVADSYLSDYKMQKVKISISKPTPLPYEEGDTIWHSEAVLPYYAAVSALINYAAAASGIYNYADGRKMTIRKIDIGMAGGSYVGILELES</sequence>
<keyword evidence="1" id="KW-1133">Transmembrane helix</keyword>
<keyword evidence="1" id="KW-0472">Membrane</keyword>
<dbReference type="AlphaFoldDB" id="A0A6M3XKL2"/>
<gene>
    <name evidence="2" type="ORF">TM448B01259_0013</name>
</gene>
<evidence type="ECO:0000313" key="2">
    <source>
        <dbReference type="EMBL" id="QJH98292.1"/>
    </source>
</evidence>
<accession>A0A6M3XKL2</accession>
<protein>
    <submittedName>
        <fullName evidence="2">Uncharacterized protein</fullName>
    </submittedName>
</protein>
<name>A0A6M3XKL2_9ZZZZ</name>
<reference evidence="2" key="1">
    <citation type="submission" date="2020-03" db="EMBL/GenBank/DDBJ databases">
        <title>The deep terrestrial virosphere.</title>
        <authorList>
            <person name="Holmfeldt K."/>
            <person name="Nilsson E."/>
            <person name="Simone D."/>
            <person name="Lopez-Fernandez M."/>
            <person name="Wu X."/>
            <person name="de Brujin I."/>
            <person name="Lundin D."/>
            <person name="Andersson A."/>
            <person name="Bertilsson S."/>
            <person name="Dopson M."/>
        </authorList>
    </citation>
    <scope>NUCLEOTIDE SEQUENCE</scope>
    <source>
        <strain evidence="2">TM448B01259</strain>
    </source>
</reference>
<evidence type="ECO:0000256" key="1">
    <source>
        <dbReference type="SAM" id="Phobius"/>
    </source>
</evidence>
<organism evidence="2">
    <name type="scientific">viral metagenome</name>
    <dbReference type="NCBI Taxonomy" id="1070528"/>
    <lineage>
        <taxon>unclassified sequences</taxon>
        <taxon>metagenomes</taxon>
        <taxon>organismal metagenomes</taxon>
    </lineage>
</organism>
<dbReference type="EMBL" id="MT144725">
    <property type="protein sequence ID" value="QJH98292.1"/>
    <property type="molecule type" value="Genomic_DNA"/>
</dbReference>